<reference evidence="1 2" key="2">
    <citation type="submission" date="2019-08" db="EMBL/GenBank/DDBJ databases">
        <title>Amycolatopsis acidicola sp. nov., isolated from peat swamp forest soil.</title>
        <authorList>
            <person name="Srisuk N."/>
        </authorList>
    </citation>
    <scope>NUCLEOTIDE SEQUENCE [LARGE SCALE GENOMIC DNA]</scope>
    <source>
        <strain evidence="1 2">TBRC 6029</strain>
    </source>
</reference>
<accession>A0A558CCP2</accession>
<organism evidence="1 2">
    <name type="scientific">Amycolatopsis rhizosphaerae</name>
    <dbReference type="NCBI Taxonomy" id="2053003"/>
    <lineage>
        <taxon>Bacteria</taxon>
        <taxon>Bacillati</taxon>
        <taxon>Actinomycetota</taxon>
        <taxon>Actinomycetes</taxon>
        <taxon>Pseudonocardiales</taxon>
        <taxon>Pseudonocardiaceae</taxon>
        <taxon>Amycolatopsis</taxon>
    </lineage>
</organism>
<dbReference type="PANTHER" id="PTHR36454:SF1">
    <property type="entry name" value="DUF1015 DOMAIN-CONTAINING PROTEIN"/>
    <property type="match status" value="1"/>
</dbReference>
<keyword evidence="2" id="KW-1185">Reference proteome</keyword>
<protein>
    <submittedName>
        <fullName evidence="1">DUF1015 domain-containing protein</fullName>
    </submittedName>
</protein>
<evidence type="ECO:0000313" key="1">
    <source>
        <dbReference type="EMBL" id="TVT46540.1"/>
    </source>
</evidence>
<evidence type="ECO:0000313" key="2">
    <source>
        <dbReference type="Proteomes" id="UP000320011"/>
    </source>
</evidence>
<dbReference type="EMBL" id="VJWX01000200">
    <property type="protein sequence ID" value="TVT46540.1"/>
    <property type="molecule type" value="Genomic_DNA"/>
</dbReference>
<dbReference type="PANTHER" id="PTHR36454">
    <property type="entry name" value="LMO2823 PROTEIN"/>
    <property type="match status" value="1"/>
</dbReference>
<dbReference type="AlphaFoldDB" id="A0A558CCP2"/>
<sequence length="374" mass="39068">MTGWARAISRGWVVTGAVPGPDVDEFADPAEVAAALANGRDSLLAVQHPHRTPQARAEGRTLTEALPEARRTLDRLLALDYRPVRDVVAAYSATGPDGTALGVLCLVDPAAVDAKVRHTEQVYPGIVAERAAMLAGLGRATSAAMLVPAGGGDELTRATAEAVAGREPDVRHRDRGGRVHRLWLLSEYGELLAAVRRQPLLVADGNHRVAAATAAGTGLLALVTAGPDLRVGAIHRALAGTGLGLGDLAAAWRRHGLTVREVDDPAPPAAPGMVTVAGGLEVDLPATAERPRIDHAVVEELLIREALGIDPEGPHVRAVPDGHDPGPGVDAVLRLAPVPLSDVLTVHEQGHTMPRKSTYFTPKPRAGLLIAALR</sequence>
<name>A0A558CCP2_9PSEU</name>
<dbReference type="Proteomes" id="UP000320011">
    <property type="component" value="Unassembled WGS sequence"/>
</dbReference>
<dbReference type="Pfam" id="PF06245">
    <property type="entry name" value="DUF1015"/>
    <property type="match status" value="1"/>
</dbReference>
<reference evidence="1 2" key="1">
    <citation type="submission" date="2019-07" db="EMBL/GenBank/DDBJ databases">
        <authorList>
            <person name="Duangmal K."/>
            <person name="Teo W.F.A."/>
        </authorList>
    </citation>
    <scope>NUCLEOTIDE SEQUENCE [LARGE SCALE GENOMIC DNA]</scope>
    <source>
        <strain evidence="1 2">TBRC 6029</strain>
    </source>
</reference>
<gene>
    <name evidence="1" type="ORF">FNH05_19930</name>
</gene>
<comment type="caution">
    <text evidence="1">The sequence shown here is derived from an EMBL/GenBank/DDBJ whole genome shotgun (WGS) entry which is preliminary data.</text>
</comment>
<dbReference type="OrthoDB" id="9781616at2"/>
<proteinExistence type="predicted"/>
<dbReference type="InterPro" id="IPR008323">
    <property type="entry name" value="UCP033563"/>
</dbReference>
<dbReference type="RefSeq" id="WP_144590214.1">
    <property type="nucleotide sequence ID" value="NZ_VJWX01000200.1"/>
</dbReference>